<dbReference type="GO" id="GO:0046872">
    <property type="term" value="F:metal ion binding"/>
    <property type="evidence" value="ECO:0007669"/>
    <property type="project" value="UniProtKB-KW"/>
</dbReference>
<dbReference type="HAMAP" id="MF_01987">
    <property type="entry name" value="Ribokinase"/>
    <property type="match status" value="1"/>
</dbReference>
<comment type="cofactor">
    <cofactor evidence="13">
        <name>Mg(2+)</name>
        <dbReference type="ChEBI" id="CHEBI:18420"/>
    </cofactor>
    <text evidence="13">Requires a divalent cation, most likely magnesium in vivo, as an electrophilic catalyst to aid phosphoryl group transfer. It is the chelate of the metal and the nucleotide that is the actual substrate.</text>
</comment>
<comment type="caution">
    <text evidence="13">Lacks conserved residue(s) required for the propagation of feature annotation.</text>
</comment>
<name>A0A380MXC4_9GAMM</name>
<evidence type="ECO:0000313" key="15">
    <source>
        <dbReference type="EMBL" id="SUO96686.1"/>
    </source>
</evidence>
<feature type="binding site" evidence="13">
    <location>
        <begin position="220"/>
        <end position="225"/>
    </location>
    <ligand>
        <name>ATP</name>
        <dbReference type="ChEBI" id="CHEBI:30616"/>
    </ligand>
</feature>
<dbReference type="Pfam" id="PF00294">
    <property type="entry name" value="PfkB"/>
    <property type="match status" value="1"/>
</dbReference>
<dbReference type="PRINTS" id="PR00990">
    <property type="entry name" value="RIBOKINASE"/>
</dbReference>
<evidence type="ECO:0000256" key="7">
    <source>
        <dbReference type="ARBA" id="ARBA00022741"/>
    </source>
</evidence>
<evidence type="ECO:0000256" key="12">
    <source>
        <dbReference type="ARBA" id="ARBA00023277"/>
    </source>
</evidence>
<keyword evidence="6 13" id="KW-0479">Metal-binding</keyword>
<evidence type="ECO:0000256" key="9">
    <source>
        <dbReference type="ARBA" id="ARBA00022840"/>
    </source>
</evidence>
<accession>A0A380MXC4</accession>
<comment type="similarity">
    <text evidence="1">Belongs to the carbohydrate kinase pfkB family.</text>
</comment>
<feature type="binding site" evidence="13">
    <location>
        <position position="288"/>
    </location>
    <ligand>
        <name>K(+)</name>
        <dbReference type="ChEBI" id="CHEBI:29103"/>
    </ligand>
</feature>
<feature type="binding site" evidence="13">
    <location>
        <position position="286"/>
    </location>
    <ligand>
        <name>K(+)</name>
        <dbReference type="ChEBI" id="CHEBI:29103"/>
    </ligand>
</feature>
<dbReference type="PANTHER" id="PTHR10584:SF166">
    <property type="entry name" value="RIBOKINASE"/>
    <property type="match status" value="1"/>
</dbReference>
<feature type="binding site" evidence="13">
    <location>
        <position position="277"/>
    </location>
    <ligand>
        <name>ATP</name>
        <dbReference type="ChEBI" id="CHEBI:30616"/>
    </ligand>
</feature>
<keyword evidence="8 13" id="KW-0418">Kinase</keyword>
<feature type="binding site" evidence="13">
    <location>
        <position position="247"/>
    </location>
    <ligand>
        <name>K(+)</name>
        <dbReference type="ChEBI" id="CHEBI:29103"/>
    </ligand>
</feature>
<comment type="activity regulation">
    <text evidence="13">Activated by a monovalent cation that binds near, but not in, the active site. The most likely occupant of the site in vivo is potassium. Ion binding induces a conformational change that may alter substrate affinity.</text>
</comment>
<feature type="binding site" evidence="13">
    <location>
        <begin position="252"/>
        <end position="253"/>
    </location>
    <ligand>
        <name>ATP</name>
        <dbReference type="ChEBI" id="CHEBI:30616"/>
    </ligand>
</feature>
<dbReference type="NCBIfam" id="TIGR02152">
    <property type="entry name" value="D_ribokin_bact"/>
    <property type="match status" value="1"/>
</dbReference>
<dbReference type="InterPro" id="IPR011611">
    <property type="entry name" value="PfkB_dom"/>
</dbReference>
<evidence type="ECO:0000256" key="4">
    <source>
        <dbReference type="ARBA" id="ARBA00022490"/>
    </source>
</evidence>
<feature type="binding site" evidence="13">
    <location>
        <position position="140"/>
    </location>
    <ligand>
        <name>substrate</name>
    </ligand>
</feature>
<dbReference type="EMBL" id="UHIA01000004">
    <property type="protein sequence ID" value="SUO96686.1"/>
    <property type="molecule type" value="Genomic_DNA"/>
</dbReference>
<evidence type="ECO:0000256" key="6">
    <source>
        <dbReference type="ARBA" id="ARBA00022723"/>
    </source>
</evidence>
<keyword evidence="12 13" id="KW-0119">Carbohydrate metabolism</keyword>
<dbReference type="InterPro" id="IPR002139">
    <property type="entry name" value="Ribo/fructo_kinase"/>
</dbReference>
<dbReference type="InterPro" id="IPR002173">
    <property type="entry name" value="Carboh/pur_kinase_PfkB_CS"/>
</dbReference>
<keyword evidence="16" id="KW-1185">Reference proteome</keyword>
<dbReference type="InterPro" id="IPR029056">
    <property type="entry name" value="Ribokinase-like"/>
</dbReference>
<keyword evidence="9 13" id="KW-0067">ATP-binding</keyword>
<gene>
    <name evidence="15" type="primary">rbsK_2</name>
    <name evidence="13" type="synonym">rbsK</name>
    <name evidence="15" type="ORF">NCTC10717_01114</name>
</gene>
<comment type="subcellular location">
    <subcellularLocation>
        <location evidence="13">Cytoplasm</location>
    </subcellularLocation>
</comment>
<dbReference type="FunFam" id="3.40.1190.20:FF:000012">
    <property type="entry name" value="Ribokinase"/>
    <property type="match status" value="1"/>
</dbReference>
<evidence type="ECO:0000256" key="10">
    <source>
        <dbReference type="ARBA" id="ARBA00022842"/>
    </source>
</evidence>
<dbReference type="GO" id="GO:0005524">
    <property type="term" value="F:ATP binding"/>
    <property type="evidence" value="ECO:0007669"/>
    <property type="project" value="UniProtKB-UniRule"/>
</dbReference>
<feature type="binding site" evidence="13">
    <location>
        <begin position="11"/>
        <end position="13"/>
    </location>
    <ligand>
        <name>substrate</name>
    </ligand>
</feature>
<comment type="function">
    <text evidence="13">Catalyzes the phosphorylation of ribose at O-5 in a reaction requiring ATP and magnesium. The resulting D-ribose-5-phosphate can then be used either for sythesis of nucleotides, histidine, and tryptophan, or as a component of the pentose phosphate pathway.</text>
</comment>
<comment type="pathway">
    <text evidence="13">Carbohydrate metabolism; D-ribose degradation; D-ribose 5-phosphate from beta-D-ribopyranose: step 2/2.</text>
</comment>
<dbReference type="CDD" id="cd01174">
    <property type="entry name" value="ribokinase"/>
    <property type="match status" value="1"/>
</dbReference>
<dbReference type="PANTHER" id="PTHR10584">
    <property type="entry name" value="SUGAR KINASE"/>
    <property type="match status" value="1"/>
</dbReference>
<dbReference type="InterPro" id="IPR011877">
    <property type="entry name" value="Ribokinase"/>
</dbReference>
<evidence type="ECO:0000313" key="16">
    <source>
        <dbReference type="Proteomes" id="UP000254575"/>
    </source>
</evidence>
<dbReference type="RefSeq" id="WP_115218367.1">
    <property type="nucleotide sequence ID" value="NZ_UHIA01000004.1"/>
</dbReference>
<keyword evidence="5 13" id="KW-0808">Transferase</keyword>
<organism evidence="15 16">
    <name type="scientific">Suttonella indologenes</name>
    <dbReference type="NCBI Taxonomy" id="13276"/>
    <lineage>
        <taxon>Bacteria</taxon>
        <taxon>Pseudomonadati</taxon>
        <taxon>Pseudomonadota</taxon>
        <taxon>Gammaproteobacteria</taxon>
        <taxon>Cardiobacteriales</taxon>
        <taxon>Cardiobacteriaceae</taxon>
        <taxon>Suttonella</taxon>
    </lineage>
</organism>
<feature type="binding site" evidence="13">
    <location>
        <position position="253"/>
    </location>
    <ligand>
        <name>substrate</name>
    </ligand>
</feature>
<evidence type="ECO:0000256" key="13">
    <source>
        <dbReference type="HAMAP-Rule" id="MF_01987"/>
    </source>
</evidence>
<evidence type="ECO:0000259" key="14">
    <source>
        <dbReference type="Pfam" id="PF00294"/>
    </source>
</evidence>
<evidence type="ECO:0000256" key="8">
    <source>
        <dbReference type="ARBA" id="ARBA00022777"/>
    </source>
</evidence>
<sequence length="314" mass="32897">MQMLCVLGSINIDHVMRVSYFPQAGETIIGKSYQLAYGGKGANQAVAAARLGADVQFIAAIGADQMGQTMKNAFAADGINTQGIITIEQQNTGLAMIQVADNGENNIAIHAGANAALGAEKVIAQQSMITESAMLLTQLETPVDAILKAVTIAKQAGKTTLLNPAPAQALPSELLKQIDIITPNETETQILTGIAVHDEGSAAQAANILHRQGINIVIITLGAKGAYLSQQNTNAEMITGFQVEAIDSTAAGDTFNGALATALLEGKDMRDAIRFAHAAAALSVTKLGTQNAIPYRQEVEEFLARHTQHNADIA</sequence>
<feature type="domain" description="Carbohydrate kinase PfkB" evidence="14">
    <location>
        <begin position="1"/>
        <end position="294"/>
    </location>
</feature>
<dbReference type="Gene3D" id="3.40.1190.20">
    <property type="match status" value="1"/>
</dbReference>
<dbReference type="NCBIfam" id="NF008353">
    <property type="entry name" value="PRK11142.1"/>
    <property type="match status" value="1"/>
</dbReference>
<dbReference type="Proteomes" id="UP000254575">
    <property type="component" value="Unassembled WGS sequence"/>
</dbReference>
<evidence type="ECO:0000256" key="5">
    <source>
        <dbReference type="ARBA" id="ARBA00022679"/>
    </source>
</evidence>
<dbReference type="GO" id="GO:0005829">
    <property type="term" value="C:cytosol"/>
    <property type="evidence" value="ECO:0007669"/>
    <property type="project" value="TreeGrafter"/>
</dbReference>
<evidence type="ECO:0000256" key="11">
    <source>
        <dbReference type="ARBA" id="ARBA00022958"/>
    </source>
</evidence>
<evidence type="ECO:0000256" key="1">
    <source>
        <dbReference type="ARBA" id="ARBA00005380"/>
    </source>
</evidence>
<feature type="binding site" evidence="13">
    <location>
        <position position="283"/>
    </location>
    <ligand>
        <name>K(+)</name>
        <dbReference type="ChEBI" id="CHEBI:29103"/>
    </ligand>
</feature>
<dbReference type="PROSITE" id="PS00584">
    <property type="entry name" value="PFKB_KINASES_2"/>
    <property type="match status" value="1"/>
</dbReference>
<dbReference type="EC" id="2.7.1.15" evidence="2 13"/>
<feature type="binding site" evidence="13">
    <location>
        <position position="184"/>
    </location>
    <ligand>
        <name>ATP</name>
        <dbReference type="ChEBI" id="CHEBI:30616"/>
    </ligand>
</feature>
<evidence type="ECO:0000256" key="2">
    <source>
        <dbReference type="ARBA" id="ARBA00012035"/>
    </source>
</evidence>
<keyword evidence="4 13" id="KW-0963">Cytoplasm</keyword>
<feature type="binding site" evidence="13">
    <location>
        <position position="249"/>
    </location>
    <ligand>
        <name>K(+)</name>
        <dbReference type="ChEBI" id="CHEBI:29103"/>
    </ligand>
</feature>
<dbReference type="GO" id="GO:0004747">
    <property type="term" value="F:ribokinase activity"/>
    <property type="evidence" value="ECO:0007669"/>
    <property type="project" value="UniProtKB-UniRule"/>
</dbReference>
<dbReference type="GO" id="GO:0019303">
    <property type="term" value="P:D-ribose catabolic process"/>
    <property type="evidence" value="ECO:0007669"/>
    <property type="project" value="UniProtKB-UniRule"/>
</dbReference>
<feature type="active site" description="Proton acceptor" evidence="13">
    <location>
        <position position="253"/>
    </location>
</feature>
<proteinExistence type="inferred from homology"/>
<comment type="catalytic activity">
    <reaction evidence="13">
        <text>D-ribose + ATP = D-ribose 5-phosphate + ADP + H(+)</text>
        <dbReference type="Rhea" id="RHEA:13697"/>
        <dbReference type="ChEBI" id="CHEBI:15378"/>
        <dbReference type="ChEBI" id="CHEBI:30616"/>
        <dbReference type="ChEBI" id="CHEBI:47013"/>
        <dbReference type="ChEBI" id="CHEBI:78346"/>
        <dbReference type="ChEBI" id="CHEBI:456216"/>
        <dbReference type="EC" id="2.7.1.15"/>
    </reaction>
</comment>
<dbReference type="OrthoDB" id="9775849at2"/>
<dbReference type="UniPathway" id="UPA00916">
    <property type="reaction ID" value="UER00889"/>
</dbReference>
<reference evidence="15 16" key="1">
    <citation type="submission" date="2018-06" db="EMBL/GenBank/DDBJ databases">
        <authorList>
            <consortium name="Pathogen Informatics"/>
            <person name="Doyle S."/>
        </authorList>
    </citation>
    <scope>NUCLEOTIDE SEQUENCE [LARGE SCALE GENOMIC DNA]</scope>
    <source>
        <strain evidence="15 16">NCTC10717</strain>
    </source>
</reference>
<protein>
    <recommendedName>
        <fullName evidence="3 13">Ribokinase</fullName>
        <shortName evidence="13">RK</shortName>
        <ecNumber evidence="2 13">2.7.1.15</ecNumber>
    </recommendedName>
</protein>
<dbReference type="SUPFAM" id="SSF53613">
    <property type="entry name" value="Ribokinase-like"/>
    <property type="match status" value="1"/>
</dbReference>
<feature type="binding site" evidence="13">
    <location>
        <begin position="39"/>
        <end position="43"/>
    </location>
    <ligand>
        <name>substrate</name>
    </ligand>
</feature>
<comment type="similarity">
    <text evidence="13">Belongs to the carbohydrate kinase PfkB family. Ribokinase subfamily.</text>
</comment>
<keyword evidence="7 13" id="KW-0547">Nucleotide-binding</keyword>
<keyword evidence="10 13" id="KW-0460">Magnesium</keyword>
<dbReference type="AlphaFoldDB" id="A0A380MXC4"/>
<evidence type="ECO:0000256" key="3">
    <source>
        <dbReference type="ARBA" id="ARBA00016943"/>
    </source>
</evidence>
<keyword evidence="11 13" id="KW-0630">Potassium</keyword>
<comment type="subunit">
    <text evidence="13">Homodimer.</text>
</comment>